<comment type="caution">
    <text evidence="1">The sequence shown here is derived from an EMBL/GenBank/DDBJ whole genome shotgun (WGS) entry which is preliminary data.</text>
</comment>
<proteinExistence type="predicted"/>
<sequence length="75" mass="8611">MPVFQIKRKKGSQISQQQEKRAFEERTWSAPLPPSSIKTKSLTSNPRIGRFVKLLLLTVRKEERTLIDHTYGGDG</sequence>
<dbReference type="EMBL" id="CM042057">
    <property type="protein sequence ID" value="KAI3692827.1"/>
    <property type="molecule type" value="Genomic_DNA"/>
</dbReference>
<organism evidence="1 2">
    <name type="scientific">Arctium lappa</name>
    <name type="common">Greater burdock</name>
    <name type="synonym">Lappa major</name>
    <dbReference type="NCBI Taxonomy" id="4217"/>
    <lineage>
        <taxon>Eukaryota</taxon>
        <taxon>Viridiplantae</taxon>
        <taxon>Streptophyta</taxon>
        <taxon>Embryophyta</taxon>
        <taxon>Tracheophyta</taxon>
        <taxon>Spermatophyta</taxon>
        <taxon>Magnoliopsida</taxon>
        <taxon>eudicotyledons</taxon>
        <taxon>Gunneridae</taxon>
        <taxon>Pentapetalae</taxon>
        <taxon>asterids</taxon>
        <taxon>campanulids</taxon>
        <taxon>Asterales</taxon>
        <taxon>Asteraceae</taxon>
        <taxon>Carduoideae</taxon>
        <taxon>Cardueae</taxon>
        <taxon>Arctiinae</taxon>
        <taxon>Arctium</taxon>
    </lineage>
</organism>
<keyword evidence="2" id="KW-1185">Reference proteome</keyword>
<accession>A0ACB8Z496</accession>
<evidence type="ECO:0000313" key="1">
    <source>
        <dbReference type="EMBL" id="KAI3692827.1"/>
    </source>
</evidence>
<reference evidence="2" key="1">
    <citation type="journal article" date="2022" name="Mol. Ecol. Resour.">
        <title>The genomes of chicory, endive, great burdock and yacon provide insights into Asteraceae palaeo-polyploidization history and plant inulin production.</title>
        <authorList>
            <person name="Fan W."/>
            <person name="Wang S."/>
            <person name="Wang H."/>
            <person name="Wang A."/>
            <person name="Jiang F."/>
            <person name="Liu H."/>
            <person name="Zhao H."/>
            <person name="Xu D."/>
            <person name="Zhang Y."/>
        </authorList>
    </citation>
    <scope>NUCLEOTIDE SEQUENCE [LARGE SCALE GENOMIC DNA]</scope>
    <source>
        <strain evidence="2">cv. Niubang</strain>
    </source>
</reference>
<evidence type="ECO:0000313" key="2">
    <source>
        <dbReference type="Proteomes" id="UP001055879"/>
    </source>
</evidence>
<gene>
    <name evidence="1" type="ORF">L6452_32651</name>
</gene>
<reference evidence="1 2" key="2">
    <citation type="journal article" date="2022" name="Mol. Ecol. Resour.">
        <title>The genomes of chicory, endive, great burdock and yacon provide insights into Asteraceae paleo-polyploidization history and plant inulin production.</title>
        <authorList>
            <person name="Fan W."/>
            <person name="Wang S."/>
            <person name="Wang H."/>
            <person name="Wang A."/>
            <person name="Jiang F."/>
            <person name="Liu H."/>
            <person name="Zhao H."/>
            <person name="Xu D."/>
            <person name="Zhang Y."/>
        </authorList>
    </citation>
    <scope>NUCLEOTIDE SEQUENCE [LARGE SCALE GENOMIC DNA]</scope>
    <source>
        <strain evidence="2">cv. Niubang</strain>
    </source>
</reference>
<dbReference type="Proteomes" id="UP001055879">
    <property type="component" value="Linkage Group LG11"/>
</dbReference>
<protein>
    <submittedName>
        <fullName evidence="1">Uncharacterized protein</fullName>
    </submittedName>
</protein>
<name>A0ACB8Z496_ARCLA</name>